<gene>
    <name evidence="1" type="ORF">NPIL_43631</name>
</gene>
<dbReference type="Proteomes" id="UP000887013">
    <property type="component" value="Unassembled WGS sequence"/>
</dbReference>
<sequence length="84" mass="9240">MQPVMPTLSCERCFRTEIAKQFGCSRTKTTAVIGGLASHKKENIIKNMQQEFGTSFENSVAFDVDIAVVIHGAVTYLKGNGEEE</sequence>
<comment type="caution">
    <text evidence="1">The sequence shown here is derived from an EMBL/GenBank/DDBJ whole genome shotgun (WGS) entry which is preliminary data.</text>
</comment>
<evidence type="ECO:0000313" key="2">
    <source>
        <dbReference type="Proteomes" id="UP000887013"/>
    </source>
</evidence>
<evidence type="ECO:0000313" key="1">
    <source>
        <dbReference type="EMBL" id="GFT38596.1"/>
    </source>
</evidence>
<reference evidence="1" key="1">
    <citation type="submission" date="2020-08" db="EMBL/GenBank/DDBJ databases">
        <title>Multicomponent nature underlies the extraordinary mechanical properties of spider dragline silk.</title>
        <authorList>
            <person name="Kono N."/>
            <person name="Nakamura H."/>
            <person name="Mori M."/>
            <person name="Yoshida Y."/>
            <person name="Ohtoshi R."/>
            <person name="Malay A.D."/>
            <person name="Moran D.A.P."/>
            <person name="Tomita M."/>
            <person name="Numata K."/>
            <person name="Arakawa K."/>
        </authorList>
    </citation>
    <scope>NUCLEOTIDE SEQUENCE</scope>
</reference>
<dbReference type="EMBL" id="BMAW01109482">
    <property type="protein sequence ID" value="GFT38596.1"/>
    <property type="molecule type" value="Genomic_DNA"/>
</dbReference>
<proteinExistence type="predicted"/>
<name>A0A8X6NWA1_NEPPI</name>
<keyword evidence="2" id="KW-1185">Reference proteome</keyword>
<organism evidence="1 2">
    <name type="scientific">Nephila pilipes</name>
    <name type="common">Giant wood spider</name>
    <name type="synonym">Nephila maculata</name>
    <dbReference type="NCBI Taxonomy" id="299642"/>
    <lineage>
        <taxon>Eukaryota</taxon>
        <taxon>Metazoa</taxon>
        <taxon>Ecdysozoa</taxon>
        <taxon>Arthropoda</taxon>
        <taxon>Chelicerata</taxon>
        <taxon>Arachnida</taxon>
        <taxon>Araneae</taxon>
        <taxon>Araneomorphae</taxon>
        <taxon>Entelegynae</taxon>
        <taxon>Araneoidea</taxon>
        <taxon>Nephilidae</taxon>
        <taxon>Nephila</taxon>
    </lineage>
</organism>
<dbReference type="AlphaFoldDB" id="A0A8X6NWA1"/>
<accession>A0A8X6NWA1</accession>
<protein>
    <submittedName>
        <fullName evidence="1">Uncharacterized protein</fullName>
    </submittedName>
</protein>